<dbReference type="STRING" id="121821.GCA_001870675_00766"/>
<feature type="transmembrane region" description="Helical" evidence="6">
    <location>
        <begin position="19"/>
        <end position="39"/>
    </location>
</feature>
<dbReference type="OrthoDB" id="9810662at2"/>
<evidence type="ECO:0000256" key="3">
    <source>
        <dbReference type="ARBA" id="ARBA00022692"/>
    </source>
</evidence>
<dbReference type="EMBL" id="QKZQ01000037">
    <property type="protein sequence ID" value="PZX36210.1"/>
    <property type="molecule type" value="Genomic_DNA"/>
</dbReference>
<proteinExistence type="predicted"/>
<gene>
    <name evidence="8" type="ORF">LY56_03522</name>
</gene>
<dbReference type="GO" id="GO:0005886">
    <property type="term" value="C:plasma membrane"/>
    <property type="evidence" value="ECO:0007669"/>
    <property type="project" value="UniProtKB-SubCell"/>
</dbReference>
<feature type="transmembrane region" description="Helical" evidence="6">
    <location>
        <begin position="298"/>
        <end position="321"/>
    </location>
</feature>
<keyword evidence="5 6" id="KW-0472">Membrane</keyword>
<evidence type="ECO:0000256" key="5">
    <source>
        <dbReference type="ARBA" id="ARBA00023136"/>
    </source>
</evidence>
<keyword evidence="9" id="KW-1185">Reference proteome</keyword>
<dbReference type="AlphaFoldDB" id="A0A2W7PRE7"/>
<evidence type="ECO:0000256" key="4">
    <source>
        <dbReference type="ARBA" id="ARBA00022989"/>
    </source>
</evidence>
<feature type="domain" description="Type II secretion system protein GspF" evidence="7">
    <location>
        <begin position="185"/>
        <end position="313"/>
    </location>
</feature>
<reference evidence="8 9" key="1">
    <citation type="submission" date="2018-06" db="EMBL/GenBank/DDBJ databases">
        <title>Genomic Encyclopedia of Archaeal and Bacterial Type Strains, Phase II (KMG-II): from individual species to whole genera.</title>
        <authorList>
            <person name="Goeker M."/>
        </authorList>
    </citation>
    <scope>NUCLEOTIDE SEQUENCE [LARGE SCALE GENOMIC DNA]</scope>
    <source>
        <strain evidence="8 9">DSM 13087</strain>
    </source>
</reference>
<name>A0A2W7PRE7_9RHOB</name>
<accession>A0A2W7PRE7</accession>
<dbReference type="InterPro" id="IPR018076">
    <property type="entry name" value="T2SS_GspF_dom"/>
</dbReference>
<feature type="transmembrane region" description="Helical" evidence="6">
    <location>
        <begin position="101"/>
        <end position="125"/>
    </location>
</feature>
<comment type="caution">
    <text evidence="8">The sequence shown here is derived from an EMBL/GenBank/DDBJ whole genome shotgun (WGS) entry which is preliminary data.</text>
</comment>
<evidence type="ECO:0000256" key="2">
    <source>
        <dbReference type="ARBA" id="ARBA00022475"/>
    </source>
</evidence>
<dbReference type="Proteomes" id="UP000249364">
    <property type="component" value="Unassembled WGS sequence"/>
</dbReference>
<organism evidence="8 9">
    <name type="scientific">Roseinatronobacter thiooxidans</name>
    <dbReference type="NCBI Taxonomy" id="121821"/>
    <lineage>
        <taxon>Bacteria</taxon>
        <taxon>Pseudomonadati</taxon>
        <taxon>Pseudomonadota</taxon>
        <taxon>Alphaproteobacteria</taxon>
        <taxon>Rhodobacterales</taxon>
        <taxon>Paracoccaceae</taxon>
        <taxon>Roseinatronobacter</taxon>
    </lineage>
</organism>
<keyword evidence="4 6" id="KW-1133">Transmembrane helix</keyword>
<dbReference type="RefSeq" id="WP_071469591.1">
    <property type="nucleotide sequence ID" value="NZ_MEHT01000016.1"/>
</dbReference>
<dbReference type="Pfam" id="PF00482">
    <property type="entry name" value="T2SSF"/>
    <property type="match status" value="1"/>
</dbReference>
<protein>
    <submittedName>
        <fullName evidence="8">Tight adherence protein C</fullName>
    </submittedName>
</protein>
<feature type="transmembrane region" description="Helical" evidence="6">
    <location>
        <begin position="145"/>
        <end position="166"/>
    </location>
</feature>
<comment type="subcellular location">
    <subcellularLocation>
        <location evidence="1">Cell membrane</location>
        <topology evidence="1">Multi-pass membrane protein</topology>
    </subcellularLocation>
</comment>
<keyword evidence="3 6" id="KW-0812">Transmembrane</keyword>
<evidence type="ECO:0000313" key="9">
    <source>
        <dbReference type="Proteomes" id="UP000249364"/>
    </source>
</evidence>
<dbReference type="PANTHER" id="PTHR35007:SF2">
    <property type="entry name" value="PILUS ASSEMBLE PROTEIN"/>
    <property type="match status" value="1"/>
</dbReference>
<dbReference type="PANTHER" id="PTHR35007">
    <property type="entry name" value="INTEGRAL MEMBRANE PROTEIN-RELATED"/>
    <property type="match status" value="1"/>
</dbReference>
<keyword evidence="2" id="KW-1003">Cell membrane</keyword>
<sequence>MLATINQIAENFGADPRHIALAGLLIGTFLVFLAIVSTMRGKSTNQISRRLQAIDAPADIMIEPERDPNGFGKAFMPTKKAERNKLRRDLADAGFDGPNAVLLYFTLRTGVGLLLPVLLTAIVILRESLPLPDAIRGQLGEVDSAQLLIGCAIFILVGFFSPAIWLSARAAERRDRIEKSFPNALDLIQISVESGLGFDAALARVADELSMAAPDLSANFKVAQQEIYAGQDREKAYQAMAERLMISEAHAFVNVVLQSFRFGTSLSQALLAYSREMRQRREIAAQEKANKLPVYMSAVMAGLMMPALLIVTIGPVVLRYIEGF</sequence>
<evidence type="ECO:0000256" key="1">
    <source>
        <dbReference type="ARBA" id="ARBA00004651"/>
    </source>
</evidence>
<evidence type="ECO:0000256" key="6">
    <source>
        <dbReference type="SAM" id="Phobius"/>
    </source>
</evidence>
<evidence type="ECO:0000313" key="8">
    <source>
        <dbReference type="EMBL" id="PZX36210.1"/>
    </source>
</evidence>
<evidence type="ECO:0000259" key="7">
    <source>
        <dbReference type="Pfam" id="PF00482"/>
    </source>
</evidence>